<dbReference type="Gene3D" id="3.30.70.270">
    <property type="match status" value="1"/>
</dbReference>
<dbReference type="GO" id="GO:0004523">
    <property type="term" value="F:RNA-DNA hybrid ribonuclease activity"/>
    <property type="evidence" value="ECO:0007669"/>
    <property type="project" value="InterPro"/>
</dbReference>
<dbReference type="PROSITE" id="PS50879">
    <property type="entry name" value="RNASE_H_1"/>
    <property type="match status" value="1"/>
</dbReference>
<evidence type="ECO:0000259" key="2">
    <source>
        <dbReference type="PROSITE" id="PS50994"/>
    </source>
</evidence>
<dbReference type="AlphaFoldDB" id="A0AA39RK13"/>
<reference evidence="3" key="1">
    <citation type="journal article" date="2022" name="Plant J.">
        <title>Strategies of tolerance reflected in two North American maple genomes.</title>
        <authorList>
            <person name="McEvoy S.L."/>
            <person name="Sezen U.U."/>
            <person name="Trouern-Trend A."/>
            <person name="McMahon S.M."/>
            <person name="Schaberg P.G."/>
            <person name="Yang J."/>
            <person name="Wegrzyn J.L."/>
            <person name="Swenson N.G."/>
        </authorList>
    </citation>
    <scope>NUCLEOTIDE SEQUENCE</scope>
    <source>
        <strain evidence="3">NS2018</strain>
    </source>
</reference>
<dbReference type="Proteomes" id="UP001168877">
    <property type="component" value="Unassembled WGS sequence"/>
</dbReference>
<dbReference type="SUPFAM" id="SSF53098">
    <property type="entry name" value="Ribonuclease H-like"/>
    <property type="match status" value="2"/>
</dbReference>
<dbReference type="SUPFAM" id="SSF56672">
    <property type="entry name" value="DNA/RNA polymerases"/>
    <property type="match status" value="1"/>
</dbReference>
<dbReference type="CDD" id="cd09279">
    <property type="entry name" value="RNase_HI_like"/>
    <property type="match status" value="1"/>
</dbReference>
<organism evidence="3 4">
    <name type="scientific">Acer saccharum</name>
    <name type="common">Sugar maple</name>
    <dbReference type="NCBI Taxonomy" id="4024"/>
    <lineage>
        <taxon>Eukaryota</taxon>
        <taxon>Viridiplantae</taxon>
        <taxon>Streptophyta</taxon>
        <taxon>Embryophyta</taxon>
        <taxon>Tracheophyta</taxon>
        <taxon>Spermatophyta</taxon>
        <taxon>Magnoliopsida</taxon>
        <taxon>eudicotyledons</taxon>
        <taxon>Gunneridae</taxon>
        <taxon>Pentapetalae</taxon>
        <taxon>rosids</taxon>
        <taxon>malvids</taxon>
        <taxon>Sapindales</taxon>
        <taxon>Sapindaceae</taxon>
        <taxon>Hippocastanoideae</taxon>
        <taxon>Acereae</taxon>
        <taxon>Acer</taxon>
    </lineage>
</organism>
<dbReference type="InterPro" id="IPR043502">
    <property type="entry name" value="DNA/RNA_pol_sf"/>
</dbReference>
<dbReference type="InterPro" id="IPR043128">
    <property type="entry name" value="Rev_trsase/Diguanyl_cyclase"/>
</dbReference>
<dbReference type="PROSITE" id="PS50994">
    <property type="entry name" value="INTEGRASE"/>
    <property type="match status" value="1"/>
</dbReference>
<dbReference type="PANTHER" id="PTHR48475">
    <property type="entry name" value="RIBONUCLEASE H"/>
    <property type="match status" value="1"/>
</dbReference>
<protein>
    <submittedName>
        <fullName evidence="3">Uncharacterized protein</fullName>
    </submittedName>
</protein>
<dbReference type="Pfam" id="PF00665">
    <property type="entry name" value="rve"/>
    <property type="match status" value="1"/>
</dbReference>
<keyword evidence="4" id="KW-1185">Reference proteome</keyword>
<dbReference type="InterPro" id="IPR012337">
    <property type="entry name" value="RNaseH-like_sf"/>
</dbReference>
<dbReference type="InterPro" id="IPR001584">
    <property type="entry name" value="Integrase_cat-core"/>
</dbReference>
<evidence type="ECO:0000313" key="3">
    <source>
        <dbReference type="EMBL" id="KAK0575648.1"/>
    </source>
</evidence>
<dbReference type="InterPro" id="IPR002156">
    <property type="entry name" value="RNaseH_domain"/>
</dbReference>
<accession>A0AA39RK13</accession>
<dbReference type="Pfam" id="PF17921">
    <property type="entry name" value="Integrase_H2C2"/>
    <property type="match status" value="1"/>
</dbReference>
<proteinExistence type="predicted"/>
<dbReference type="GO" id="GO:0003676">
    <property type="term" value="F:nucleic acid binding"/>
    <property type="evidence" value="ECO:0007669"/>
    <property type="project" value="InterPro"/>
</dbReference>
<feature type="domain" description="RNase H type-1" evidence="1">
    <location>
        <begin position="251"/>
        <end position="385"/>
    </location>
</feature>
<dbReference type="GO" id="GO:0015074">
    <property type="term" value="P:DNA integration"/>
    <property type="evidence" value="ECO:0007669"/>
    <property type="project" value="InterPro"/>
</dbReference>
<reference evidence="3" key="2">
    <citation type="submission" date="2023-06" db="EMBL/GenBank/DDBJ databases">
        <authorList>
            <person name="Swenson N.G."/>
            <person name="Wegrzyn J.L."/>
            <person name="Mcevoy S.L."/>
        </authorList>
    </citation>
    <scope>NUCLEOTIDE SEQUENCE</scope>
    <source>
        <strain evidence="3">NS2018</strain>
        <tissue evidence="3">Leaf</tissue>
    </source>
</reference>
<comment type="caution">
    <text evidence="3">The sequence shown here is derived from an EMBL/GenBank/DDBJ whole genome shotgun (WGS) entry which is preliminary data.</text>
</comment>
<feature type="domain" description="Integrase catalytic" evidence="2">
    <location>
        <begin position="441"/>
        <end position="579"/>
    </location>
</feature>
<dbReference type="EMBL" id="JAUESC010000386">
    <property type="protein sequence ID" value="KAK0575648.1"/>
    <property type="molecule type" value="Genomic_DNA"/>
</dbReference>
<gene>
    <name evidence="3" type="ORF">LWI29_004520</name>
</gene>
<name>A0AA39RK13_ACESA</name>
<dbReference type="Gene3D" id="3.30.420.10">
    <property type="entry name" value="Ribonuclease H-like superfamily/Ribonuclease H"/>
    <property type="match status" value="2"/>
</dbReference>
<dbReference type="InterPro" id="IPR036397">
    <property type="entry name" value="RNaseH_sf"/>
</dbReference>
<dbReference type="PANTHER" id="PTHR48475:SF2">
    <property type="entry name" value="RIBONUCLEASE H"/>
    <property type="match status" value="1"/>
</dbReference>
<dbReference type="Gene3D" id="3.10.20.370">
    <property type="match status" value="1"/>
</dbReference>
<sequence length="579" mass="64607">MKLNPAKCVFGVPSGRFLGYQVHQRGIEVNPEKIQALAKMVSPKTLKDVQKLTGCLASLSRFIAKSTNRCLPFFKALKKGKGVEWNEDCEKAFQALKDYLGQAPLLSKPKTGETLYMYLSVSEAATSSVLVRQEEGIQKPIYYTSKALLPVETRYSPAEKMALALITVARKLRPYFQAHKIRVYTNCPLKLILQKPEVSGRLTKWAIELSEFDVEYLPRTAIKAQAVADFVAEFTEPSIEVARMMVEQNKKVFKWQLRVDGSSNTYGSGAGVVVSTPEGDSVECALRFDFKATNNQAEYEALIAGLKVCIVLGADEIEIFSDSQVVVNQVLDEYQARDESMITYLELAKELLGRFKEYRIIHVPREENECVGPEEAEGILRSIHSGNCGNHAGGASLAHKTLRQGFFWPTLFADAKRIAARCEACQKIANNIRQPPELLQSITSPWPFAMWGIDLIGPMPTATGGAKHAIVAVDYFTKWVEAEPLVHITEANTISFVKKNILYRFGIPNTIITDNGTQFDGRKFRELCDKYGINNYYASPAHPQTNGQTEAVNKIIKHNLKAKLVTKKGSWADKLPQVL</sequence>
<evidence type="ECO:0000313" key="4">
    <source>
        <dbReference type="Proteomes" id="UP001168877"/>
    </source>
</evidence>
<dbReference type="InterPro" id="IPR041588">
    <property type="entry name" value="Integrase_H2C2"/>
</dbReference>
<dbReference type="Pfam" id="PF17919">
    <property type="entry name" value="RT_RNaseH_2"/>
    <property type="match status" value="1"/>
</dbReference>
<dbReference type="Pfam" id="PF13456">
    <property type="entry name" value="RVT_3"/>
    <property type="match status" value="1"/>
</dbReference>
<evidence type="ECO:0000259" key="1">
    <source>
        <dbReference type="PROSITE" id="PS50879"/>
    </source>
</evidence>
<dbReference type="InterPro" id="IPR041577">
    <property type="entry name" value="RT_RNaseH_2"/>
</dbReference>